<dbReference type="GO" id="GO:0000160">
    <property type="term" value="P:phosphorelay signal transduction system"/>
    <property type="evidence" value="ECO:0007669"/>
    <property type="project" value="InterPro"/>
</dbReference>
<dbReference type="Proteomes" id="UP000192761">
    <property type="component" value="Unassembled WGS sequence"/>
</dbReference>
<name>A0A1W1XX35_9NEIS</name>
<keyword evidence="7" id="KW-1185">Reference proteome</keyword>
<gene>
    <name evidence="6" type="ORF">SAMN02745857_03304</name>
</gene>
<dbReference type="PANTHER" id="PTHR45138">
    <property type="entry name" value="REGULATORY COMPONENTS OF SENSORY TRANSDUCTION SYSTEM"/>
    <property type="match status" value="1"/>
</dbReference>
<reference evidence="6 7" key="1">
    <citation type="submission" date="2017-04" db="EMBL/GenBank/DDBJ databases">
        <authorList>
            <person name="Afonso C.L."/>
            <person name="Miller P.J."/>
            <person name="Scott M.A."/>
            <person name="Spackman E."/>
            <person name="Goraichik I."/>
            <person name="Dimitrov K.M."/>
            <person name="Suarez D.L."/>
            <person name="Swayne D.E."/>
        </authorList>
    </citation>
    <scope>NUCLEOTIDE SEQUENCE [LARGE SCALE GENOMIC DNA]</scope>
    <source>
        <strain evidence="6 7">DSM 23236</strain>
    </source>
</reference>
<evidence type="ECO:0000259" key="5">
    <source>
        <dbReference type="PROSITE" id="PS50887"/>
    </source>
</evidence>
<dbReference type="FunFam" id="3.30.70.270:FF:000001">
    <property type="entry name" value="Diguanylate cyclase domain protein"/>
    <property type="match status" value="1"/>
</dbReference>
<proteinExistence type="predicted"/>
<dbReference type="SMART" id="SM00267">
    <property type="entry name" value="GGDEF"/>
    <property type="match status" value="1"/>
</dbReference>
<organism evidence="6 7">
    <name type="scientific">Andreprevotia lacus DSM 23236</name>
    <dbReference type="NCBI Taxonomy" id="1121001"/>
    <lineage>
        <taxon>Bacteria</taxon>
        <taxon>Pseudomonadati</taxon>
        <taxon>Pseudomonadota</taxon>
        <taxon>Betaproteobacteria</taxon>
        <taxon>Neisseriales</taxon>
        <taxon>Chitinibacteraceae</taxon>
        <taxon>Andreprevotia</taxon>
    </lineage>
</organism>
<dbReference type="EMBL" id="FWXD01000023">
    <property type="protein sequence ID" value="SMC28550.1"/>
    <property type="molecule type" value="Genomic_DNA"/>
</dbReference>
<dbReference type="GO" id="GO:0052621">
    <property type="term" value="F:diguanylate cyclase activity"/>
    <property type="evidence" value="ECO:0007669"/>
    <property type="project" value="UniProtKB-EC"/>
</dbReference>
<dbReference type="InterPro" id="IPR011006">
    <property type="entry name" value="CheY-like_superfamily"/>
</dbReference>
<dbReference type="CDD" id="cd01949">
    <property type="entry name" value="GGDEF"/>
    <property type="match status" value="1"/>
</dbReference>
<dbReference type="EC" id="2.7.7.65" evidence="1"/>
<dbReference type="Pfam" id="PF00072">
    <property type="entry name" value="Response_reg"/>
    <property type="match status" value="1"/>
</dbReference>
<comment type="catalytic activity">
    <reaction evidence="2">
        <text>2 GTP = 3',3'-c-di-GMP + 2 diphosphate</text>
        <dbReference type="Rhea" id="RHEA:24898"/>
        <dbReference type="ChEBI" id="CHEBI:33019"/>
        <dbReference type="ChEBI" id="CHEBI:37565"/>
        <dbReference type="ChEBI" id="CHEBI:58805"/>
        <dbReference type="EC" id="2.7.7.65"/>
    </reaction>
</comment>
<dbReference type="Gene3D" id="3.30.70.270">
    <property type="match status" value="1"/>
</dbReference>
<feature type="domain" description="Response regulatory" evidence="4">
    <location>
        <begin position="8"/>
        <end position="124"/>
    </location>
</feature>
<dbReference type="GO" id="GO:0005886">
    <property type="term" value="C:plasma membrane"/>
    <property type="evidence" value="ECO:0007669"/>
    <property type="project" value="TreeGrafter"/>
</dbReference>
<dbReference type="InterPro" id="IPR001789">
    <property type="entry name" value="Sig_transdc_resp-reg_receiver"/>
</dbReference>
<sequence>MRSMPQATLLVVDDEPANIEALAAVLDPHYELRFAMSGLEALTAMHDGPLPDLVLLDVMLPDIDGFEVCTRIRADARTAGVPVIFITALGQPAQEELGFGVGAVDYIAKPFTAASVRARVRNHLELKRNRELLQRLAITDALTGLANRRHFDEALRLEVQRHRRQGLSLGLALIDIDHFKRYNDHYGHPKGDECLNLVSAALAGSLRRASDLIARVGGEEFAILMPETDLEGALSVAERGRAAVSELAIPHAMSTTQPFITVSIGLHAGIDIDDAQRYRAADQQLYRAKAAGRDQIMWDGKGNAAGGGK</sequence>
<keyword evidence="3" id="KW-0597">Phosphoprotein</keyword>
<dbReference type="InterPro" id="IPR043128">
    <property type="entry name" value="Rev_trsase/Diguanyl_cyclase"/>
</dbReference>
<dbReference type="SMART" id="SM00448">
    <property type="entry name" value="REC"/>
    <property type="match status" value="1"/>
</dbReference>
<dbReference type="InterPro" id="IPR029787">
    <property type="entry name" value="Nucleotide_cyclase"/>
</dbReference>
<dbReference type="PANTHER" id="PTHR45138:SF9">
    <property type="entry name" value="DIGUANYLATE CYCLASE DGCM-RELATED"/>
    <property type="match status" value="1"/>
</dbReference>
<dbReference type="GO" id="GO:1902201">
    <property type="term" value="P:negative regulation of bacterial-type flagellum-dependent cell motility"/>
    <property type="evidence" value="ECO:0007669"/>
    <property type="project" value="TreeGrafter"/>
</dbReference>
<dbReference type="OrthoDB" id="9813903at2"/>
<accession>A0A1W1XX35</accession>
<dbReference type="GO" id="GO:0043709">
    <property type="term" value="P:cell adhesion involved in single-species biofilm formation"/>
    <property type="evidence" value="ECO:0007669"/>
    <property type="project" value="TreeGrafter"/>
</dbReference>
<evidence type="ECO:0000259" key="4">
    <source>
        <dbReference type="PROSITE" id="PS50110"/>
    </source>
</evidence>
<dbReference type="PROSITE" id="PS50887">
    <property type="entry name" value="GGDEF"/>
    <property type="match status" value="1"/>
</dbReference>
<evidence type="ECO:0000256" key="1">
    <source>
        <dbReference type="ARBA" id="ARBA00012528"/>
    </source>
</evidence>
<feature type="modified residue" description="4-aspartylphosphate" evidence="3">
    <location>
        <position position="57"/>
    </location>
</feature>
<dbReference type="InterPro" id="IPR000160">
    <property type="entry name" value="GGDEF_dom"/>
</dbReference>
<protein>
    <recommendedName>
        <fullName evidence="1">diguanylate cyclase</fullName>
        <ecNumber evidence="1">2.7.7.65</ecNumber>
    </recommendedName>
</protein>
<dbReference type="PROSITE" id="PS50110">
    <property type="entry name" value="RESPONSE_REGULATORY"/>
    <property type="match status" value="1"/>
</dbReference>
<dbReference type="NCBIfam" id="TIGR00254">
    <property type="entry name" value="GGDEF"/>
    <property type="match status" value="1"/>
</dbReference>
<dbReference type="Pfam" id="PF00990">
    <property type="entry name" value="GGDEF"/>
    <property type="match status" value="1"/>
</dbReference>
<evidence type="ECO:0000256" key="2">
    <source>
        <dbReference type="ARBA" id="ARBA00034247"/>
    </source>
</evidence>
<dbReference type="InterPro" id="IPR050469">
    <property type="entry name" value="Diguanylate_Cyclase"/>
</dbReference>
<dbReference type="SUPFAM" id="SSF52172">
    <property type="entry name" value="CheY-like"/>
    <property type="match status" value="1"/>
</dbReference>
<dbReference type="RefSeq" id="WP_139798916.1">
    <property type="nucleotide sequence ID" value="NZ_FWXD01000023.1"/>
</dbReference>
<dbReference type="STRING" id="1121001.SAMN02745857_03304"/>
<dbReference type="AlphaFoldDB" id="A0A1W1XX35"/>
<evidence type="ECO:0000313" key="7">
    <source>
        <dbReference type="Proteomes" id="UP000192761"/>
    </source>
</evidence>
<feature type="domain" description="GGDEF" evidence="5">
    <location>
        <begin position="167"/>
        <end position="301"/>
    </location>
</feature>
<evidence type="ECO:0000313" key="6">
    <source>
        <dbReference type="EMBL" id="SMC28550.1"/>
    </source>
</evidence>
<evidence type="ECO:0000256" key="3">
    <source>
        <dbReference type="PROSITE-ProRule" id="PRU00169"/>
    </source>
</evidence>
<dbReference type="Gene3D" id="3.40.50.2300">
    <property type="match status" value="1"/>
</dbReference>
<dbReference type="SUPFAM" id="SSF55073">
    <property type="entry name" value="Nucleotide cyclase"/>
    <property type="match status" value="1"/>
</dbReference>